<feature type="compositionally biased region" description="Acidic residues" evidence="1">
    <location>
        <begin position="695"/>
        <end position="706"/>
    </location>
</feature>
<gene>
    <name evidence="3" type="ORF">AAFC00_001247</name>
</gene>
<reference evidence="3 4" key="1">
    <citation type="submission" date="2024-07" db="EMBL/GenBank/DDBJ databases">
        <title>Draft sequence of the Neodothiora populina.</title>
        <authorList>
            <person name="Drown D.D."/>
            <person name="Schuette U.S."/>
            <person name="Buechlein A.B."/>
            <person name="Rusch D.R."/>
            <person name="Winton L.W."/>
            <person name="Adams G.A."/>
        </authorList>
    </citation>
    <scope>NUCLEOTIDE SEQUENCE [LARGE SCALE GENOMIC DNA]</scope>
    <source>
        <strain evidence="3 4">CPC 39397</strain>
    </source>
</reference>
<feature type="compositionally biased region" description="Basic and acidic residues" evidence="1">
    <location>
        <begin position="679"/>
        <end position="694"/>
    </location>
</feature>
<dbReference type="PANTHER" id="PTHR23092">
    <property type="entry name" value="POLY(A) RNA POLYMERASE"/>
    <property type="match status" value="1"/>
</dbReference>
<feature type="compositionally biased region" description="Basic and acidic residues" evidence="1">
    <location>
        <begin position="720"/>
        <end position="743"/>
    </location>
</feature>
<feature type="domain" description="Poly(A) RNA polymerase mitochondrial-like central palm" evidence="2">
    <location>
        <begin position="307"/>
        <end position="434"/>
    </location>
</feature>
<dbReference type="SUPFAM" id="SSF81631">
    <property type="entry name" value="PAP/OAS1 substrate-binding domain"/>
    <property type="match status" value="1"/>
</dbReference>
<dbReference type="Pfam" id="PF22600">
    <property type="entry name" value="MTPAP-like_central"/>
    <property type="match status" value="1"/>
</dbReference>
<accession>A0ABR3PN95</accession>
<feature type="compositionally biased region" description="Basic residues" evidence="1">
    <location>
        <begin position="120"/>
        <end position="130"/>
    </location>
</feature>
<dbReference type="InterPro" id="IPR045862">
    <property type="entry name" value="Trf4-like"/>
</dbReference>
<evidence type="ECO:0000259" key="2">
    <source>
        <dbReference type="Pfam" id="PF22600"/>
    </source>
</evidence>
<dbReference type="Proteomes" id="UP001562354">
    <property type="component" value="Unassembled WGS sequence"/>
</dbReference>
<feature type="region of interest" description="Disordered" evidence="1">
    <location>
        <begin position="96"/>
        <end position="142"/>
    </location>
</feature>
<protein>
    <recommendedName>
        <fullName evidence="2">Poly(A) RNA polymerase mitochondrial-like central palm domain-containing protein</fullName>
    </recommendedName>
</protein>
<feature type="compositionally biased region" description="Basic and acidic residues" evidence="1">
    <location>
        <begin position="43"/>
        <end position="64"/>
    </location>
</feature>
<dbReference type="PANTHER" id="PTHR23092:SF15">
    <property type="entry name" value="INACTIVE NON-CANONICAL POLY(A) RNA POLYMERASE PROTEIN TRF4-2-RELATED"/>
    <property type="match status" value="1"/>
</dbReference>
<evidence type="ECO:0000256" key="1">
    <source>
        <dbReference type="SAM" id="MobiDB-lite"/>
    </source>
</evidence>
<feature type="region of interest" description="Disordered" evidence="1">
    <location>
        <begin position="25"/>
        <end position="64"/>
    </location>
</feature>
<keyword evidence="4" id="KW-1185">Reference proteome</keyword>
<proteinExistence type="predicted"/>
<evidence type="ECO:0000313" key="4">
    <source>
        <dbReference type="Proteomes" id="UP001562354"/>
    </source>
</evidence>
<dbReference type="Gene3D" id="1.10.1410.10">
    <property type="match status" value="1"/>
</dbReference>
<organism evidence="3 4">
    <name type="scientific">Neodothiora populina</name>
    <dbReference type="NCBI Taxonomy" id="2781224"/>
    <lineage>
        <taxon>Eukaryota</taxon>
        <taxon>Fungi</taxon>
        <taxon>Dikarya</taxon>
        <taxon>Ascomycota</taxon>
        <taxon>Pezizomycotina</taxon>
        <taxon>Dothideomycetes</taxon>
        <taxon>Dothideomycetidae</taxon>
        <taxon>Dothideales</taxon>
        <taxon>Dothioraceae</taxon>
        <taxon>Neodothiora</taxon>
    </lineage>
</organism>
<feature type="region of interest" description="Disordered" evidence="1">
    <location>
        <begin position="679"/>
        <end position="743"/>
    </location>
</feature>
<name>A0ABR3PN95_9PEZI</name>
<dbReference type="InterPro" id="IPR054708">
    <property type="entry name" value="MTPAP-like_central"/>
</dbReference>
<dbReference type="EMBL" id="JBFMKM010000003">
    <property type="protein sequence ID" value="KAL1311031.1"/>
    <property type="molecule type" value="Genomic_DNA"/>
</dbReference>
<dbReference type="InterPro" id="IPR043519">
    <property type="entry name" value="NT_sf"/>
</dbReference>
<dbReference type="RefSeq" id="XP_069203880.1">
    <property type="nucleotide sequence ID" value="XM_069340414.1"/>
</dbReference>
<dbReference type="SUPFAM" id="SSF81301">
    <property type="entry name" value="Nucleotidyltransferase"/>
    <property type="match status" value="1"/>
</dbReference>
<sequence length="743" mass="84803">MPCQTPLSGVLDGWTARQVRLSARNVRRFGTQPRRLNSNSDSDISRREFDTPEQRRKQQEQDLQRLDRAVDHHDLDNTLEAHRESNLASVIRPIYTNGPVSTDFRRPSFLKDVPNPKLARSSKSRPPRRPLHQDRENYEGSNVKLPASDMLNKMFGIAKQSSADLQKAAPNRNVPSTTKPTFQVETWETLNVDRPQGHIVEETRRAFLRKHEDPLLPFSEIRNRAAYLDSMRRVRWTLAKLARETNAYRSNPPGLIMGIPDISEDILEYVGQAVPLTASDLDPTASEPWAYRPQTEDYTPEQQLQFEIDLFMQWLAPTLGEAAGRRAVYLEMEDLLREAVPIVKTKTFGSETVDLVTPMSDLDIRIFRADESQYSGIDRAKNMKASMDTIYEALEKSPAWTNIVRHRGRFPLLGATHVASGLPVQLVAHSGTTVTASQRSQLQYLAEFPTLKPLYLLVRTIFHMRRLTDVWDGGMASYSIFMMTVASLKHQKNAHDPLVKQLVAFMDFFASFDVYKAGLSIEPPMLFVKKWRDVPQTPTQSPERWKVSYYSSSSPTPLPSKLAPVSKVGHGQFILQARPYYQRYLLCLQDPSDPYNDLGKKSFAIKDIQVTLATLRDDLRGRLHEQKGALSFTSAPILRRLVGRCDQIFDQRRLKLEINGEEAFEGLVARGWMVRRSRERDDVEKRDSTTKMTEDGGEEGEEDEVEHEYILLPQQSTKGKQRDADRFGDKDSKSDLADEAAKE</sequence>
<dbReference type="Gene3D" id="3.30.460.10">
    <property type="entry name" value="Beta Polymerase, domain 2"/>
    <property type="match status" value="1"/>
</dbReference>
<evidence type="ECO:0000313" key="3">
    <source>
        <dbReference type="EMBL" id="KAL1311031.1"/>
    </source>
</evidence>
<dbReference type="GeneID" id="95974950"/>
<comment type="caution">
    <text evidence="3">The sequence shown here is derived from an EMBL/GenBank/DDBJ whole genome shotgun (WGS) entry which is preliminary data.</text>
</comment>